<sequence>MNNVTQTSLESILEQNWKRACGSWSSCNAQSIESFLNLCLEQNVDPQFCMSWVEKHKDKIKDWNEVSKTSLEWIDAHTSGGSAVAFSTEDQ</sequence>
<accession>A0ABU6MB94</accession>
<organism evidence="1 2">
    <name type="scientific">Heyndrickxia acidicola</name>
    <dbReference type="NCBI Taxonomy" id="209389"/>
    <lineage>
        <taxon>Bacteria</taxon>
        <taxon>Bacillati</taxon>
        <taxon>Bacillota</taxon>
        <taxon>Bacilli</taxon>
        <taxon>Bacillales</taxon>
        <taxon>Bacillaceae</taxon>
        <taxon>Heyndrickxia</taxon>
    </lineage>
</organism>
<reference evidence="1 2" key="1">
    <citation type="submission" date="2023-03" db="EMBL/GenBank/DDBJ databases">
        <title>Bacillus Genome Sequencing.</title>
        <authorList>
            <person name="Dunlap C."/>
        </authorList>
    </citation>
    <scope>NUCLEOTIDE SEQUENCE [LARGE SCALE GENOMIC DNA]</scope>
    <source>
        <strain evidence="1 2">B-23453</strain>
    </source>
</reference>
<comment type="caution">
    <text evidence="1">The sequence shown here is derived from an EMBL/GenBank/DDBJ whole genome shotgun (WGS) entry which is preliminary data.</text>
</comment>
<dbReference type="RefSeq" id="WP_066263461.1">
    <property type="nucleotide sequence ID" value="NZ_JARMAB010000002.1"/>
</dbReference>
<evidence type="ECO:0000313" key="1">
    <source>
        <dbReference type="EMBL" id="MED1201652.1"/>
    </source>
</evidence>
<keyword evidence="2" id="KW-1185">Reference proteome</keyword>
<name>A0ABU6MB94_9BACI</name>
<dbReference type="EMBL" id="JARMAB010000002">
    <property type="protein sequence ID" value="MED1201652.1"/>
    <property type="molecule type" value="Genomic_DNA"/>
</dbReference>
<evidence type="ECO:0000313" key="2">
    <source>
        <dbReference type="Proteomes" id="UP001341444"/>
    </source>
</evidence>
<protein>
    <submittedName>
        <fullName evidence="1">Uncharacterized protein</fullName>
    </submittedName>
</protein>
<dbReference type="Proteomes" id="UP001341444">
    <property type="component" value="Unassembled WGS sequence"/>
</dbReference>
<gene>
    <name evidence="1" type="ORF">P4T90_00940</name>
</gene>
<proteinExistence type="predicted"/>